<accession>A0A238WRW3</accession>
<keyword evidence="2 9" id="KW-0808">Transferase</keyword>
<evidence type="ECO:0000256" key="6">
    <source>
        <dbReference type="ARBA" id="ARBA00023209"/>
    </source>
</evidence>
<comment type="function">
    <text evidence="9">Prenyltransferase that catalyzes the transfer of the geranylgeranyl moiety of geranylgeranyl diphosphate (GGPP) to the C3 hydroxyl of sn-glycerol-1-phosphate (G1P).</text>
</comment>
<dbReference type="InterPro" id="IPR010946">
    <property type="entry name" value="GGGP_synth"/>
</dbReference>
<dbReference type="GO" id="GO:0120536">
    <property type="term" value="F:heptaprenylglyceryl phosphate synthase activity"/>
    <property type="evidence" value="ECO:0007669"/>
    <property type="project" value="UniProtKB-ARBA"/>
</dbReference>
<dbReference type="GO" id="GO:0046474">
    <property type="term" value="P:glycerophospholipid biosynthetic process"/>
    <property type="evidence" value="ECO:0007669"/>
    <property type="project" value="UniProtKB-UniRule"/>
</dbReference>
<feature type="binding site" evidence="9">
    <location>
        <begin position="206"/>
        <end position="207"/>
    </location>
    <ligand>
        <name>sn-glycerol 1-phosphate</name>
        <dbReference type="ChEBI" id="CHEBI:57685"/>
    </ligand>
</feature>
<sequence length="259" mass="27741">MRLTTLYETLSKRRAHGQKSLAVLLDPDHLDETSCRHLLELSEQHTVDYFFVGGSLVMNSRQAALIRLIKSHSSVPVLLFPSHSLHLDDQADGILLLSLISGRNPEFLIGQHVIAAPLLRQSNLQILPTGYMLVDTGRQTTASYMSGTTPLPHDKPAIAACTAMAGEQLGLRLMYLDGGSGAMYPVSAAMIRAVRQAVEVPIIVGGGINTTEKAQAALAAGADVVVVGNQIEKDPGFLADMSGIVRSFNSSRITADLSD</sequence>
<evidence type="ECO:0000256" key="4">
    <source>
        <dbReference type="ARBA" id="ARBA00022842"/>
    </source>
</evidence>
<feature type="binding site" evidence="9">
    <location>
        <begin position="175"/>
        <end position="181"/>
    </location>
    <ligand>
        <name>sn-glycerol 1-phosphate</name>
        <dbReference type="ChEBI" id="CHEBI:57685"/>
    </ligand>
</feature>
<dbReference type="PANTHER" id="PTHR40029">
    <property type="match status" value="1"/>
</dbReference>
<reference evidence="11" key="1">
    <citation type="submission" date="2017-06" db="EMBL/GenBank/DDBJ databases">
        <authorList>
            <person name="Varghese N."/>
            <person name="Submissions S."/>
        </authorList>
    </citation>
    <scope>NUCLEOTIDE SEQUENCE [LARGE SCALE GENOMIC DNA]</scope>
    <source>
        <strain evidence="11">DSM 28041</strain>
    </source>
</reference>
<evidence type="ECO:0000256" key="1">
    <source>
        <dbReference type="ARBA" id="ARBA00022516"/>
    </source>
</evidence>
<dbReference type="EMBL" id="FZNS01000003">
    <property type="protein sequence ID" value="SNR49257.1"/>
    <property type="molecule type" value="Genomic_DNA"/>
</dbReference>
<evidence type="ECO:0000256" key="5">
    <source>
        <dbReference type="ARBA" id="ARBA00023098"/>
    </source>
</evidence>
<feature type="binding site" evidence="9">
    <location>
        <begin position="228"/>
        <end position="229"/>
    </location>
    <ligand>
        <name>sn-glycerol 1-phosphate</name>
        <dbReference type="ChEBI" id="CHEBI:57685"/>
    </ligand>
</feature>
<dbReference type="SUPFAM" id="SSF51395">
    <property type="entry name" value="FMN-linked oxidoreductases"/>
    <property type="match status" value="1"/>
</dbReference>
<keyword evidence="6 9" id="KW-0594">Phospholipid biosynthesis</keyword>
<keyword evidence="1 9" id="KW-0444">Lipid biosynthesis</keyword>
<keyword evidence="5 9" id="KW-0443">Lipid metabolism</keyword>
<protein>
    <recommendedName>
        <fullName evidence="9">Geranylgeranylglyceryl phosphate synthase</fullName>
        <shortName evidence="9">GGGP synthase</shortName>
        <shortName evidence="9">GGGPS</shortName>
        <ecNumber evidence="9">2.5.1.41</ecNumber>
    </recommendedName>
    <alternativeName>
        <fullName evidence="9">(S)-3-O-geranylgeranylglyceryl phosphate synthase</fullName>
    </alternativeName>
    <alternativeName>
        <fullName evidence="9">Phosphoglycerol geranylgeranyltransferase</fullName>
    </alternativeName>
</protein>
<evidence type="ECO:0000256" key="9">
    <source>
        <dbReference type="HAMAP-Rule" id="MF_00112"/>
    </source>
</evidence>
<dbReference type="GO" id="GO:0000287">
    <property type="term" value="F:magnesium ion binding"/>
    <property type="evidence" value="ECO:0007669"/>
    <property type="project" value="UniProtKB-UniRule"/>
</dbReference>
<dbReference type="InterPro" id="IPR038597">
    <property type="entry name" value="GGGP/HepGP_synthase_sf"/>
</dbReference>
<dbReference type="NCBIfam" id="TIGR01768">
    <property type="entry name" value="GGGP-family"/>
    <property type="match status" value="1"/>
</dbReference>
<dbReference type="RefSeq" id="WP_089332158.1">
    <property type="nucleotide sequence ID" value="NZ_FZNS01000003.1"/>
</dbReference>
<comment type="cofactor">
    <cofactor evidence="9">
        <name>Mg(2+)</name>
        <dbReference type="ChEBI" id="CHEBI:18420"/>
    </cofactor>
</comment>
<dbReference type="Proteomes" id="UP000198310">
    <property type="component" value="Unassembled WGS sequence"/>
</dbReference>
<keyword evidence="4 9" id="KW-0460">Magnesium</keyword>
<comment type="caution">
    <text evidence="9">Lacks conserved residue(s) required for the propagation of feature annotation.</text>
</comment>
<dbReference type="Pfam" id="PF01884">
    <property type="entry name" value="PcrB"/>
    <property type="match status" value="1"/>
</dbReference>
<dbReference type="InterPro" id="IPR008205">
    <property type="entry name" value="GGGP_HepGP_synthase"/>
</dbReference>
<evidence type="ECO:0000256" key="7">
    <source>
        <dbReference type="ARBA" id="ARBA00023264"/>
    </source>
</evidence>
<dbReference type="Gene3D" id="3.20.20.390">
    <property type="entry name" value="FMN-linked oxidoreductases"/>
    <property type="match status" value="1"/>
</dbReference>
<keyword evidence="3 9" id="KW-0479">Metal-binding</keyword>
<dbReference type="InterPro" id="IPR039074">
    <property type="entry name" value="GGGP/HepGP_synthase_I"/>
</dbReference>
<dbReference type="EC" id="2.5.1.41" evidence="9"/>
<dbReference type="AlphaFoldDB" id="A0A238WRW3"/>
<evidence type="ECO:0000256" key="3">
    <source>
        <dbReference type="ARBA" id="ARBA00022723"/>
    </source>
</evidence>
<dbReference type="NCBIfam" id="TIGR01769">
    <property type="entry name" value="GGGP"/>
    <property type="match status" value="1"/>
</dbReference>
<comment type="similarity">
    <text evidence="9">Belongs to the GGGP/HepGP synthase family. Group II subfamily.</text>
</comment>
<dbReference type="HAMAP" id="MF_00112">
    <property type="entry name" value="GGGP_HepGP_synthase"/>
    <property type="match status" value="1"/>
</dbReference>
<feature type="binding site" evidence="9">
    <location>
        <position position="26"/>
    </location>
    <ligand>
        <name>Mg(2+)</name>
        <dbReference type="ChEBI" id="CHEBI:18420"/>
    </ligand>
</feature>
<keyword evidence="7 9" id="KW-1208">Phospholipid metabolism</keyword>
<evidence type="ECO:0000256" key="2">
    <source>
        <dbReference type="ARBA" id="ARBA00022679"/>
    </source>
</evidence>
<organism evidence="10 11">
    <name type="scientific">Hymenobacter mucosus</name>
    <dbReference type="NCBI Taxonomy" id="1411120"/>
    <lineage>
        <taxon>Bacteria</taxon>
        <taxon>Pseudomonadati</taxon>
        <taxon>Bacteroidota</taxon>
        <taxon>Cytophagia</taxon>
        <taxon>Cytophagales</taxon>
        <taxon>Hymenobacteraceae</taxon>
        <taxon>Hymenobacter</taxon>
    </lineage>
</organism>
<dbReference type="PANTHER" id="PTHR40029:SF2">
    <property type="entry name" value="HEPTAPRENYLGLYCERYL PHOSPHATE SYNTHASE"/>
    <property type="match status" value="1"/>
</dbReference>
<gene>
    <name evidence="10" type="ORF">SAMN06269173_10315</name>
</gene>
<feature type="binding site" evidence="9">
    <location>
        <position position="55"/>
    </location>
    <ligand>
        <name>Mg(2+)</name>
        <dbReference type="ChEBI" id="CHEBI:18420"/>
    </ligand>
</feature>
<evidence type="ECO:0000313" key="10">
    <source>
        <dbReference type="EMBL" id="SNR49257.1"/>
    </source>
</evidence>
<proteinExistence type="inferred from homology"/>
<name>A0A238WRW3_9BACT</name>
<dbReference type="NCBIfam" id="NF003198">
    <property type="entry name" value="PRK04169.1-2"/>
    <property type="match status" value="1"/>
</dbReference>
<evidence type="ECO:0000313" key="11">
    <source>
        <dbReference type="Proteomes" id="UP000198310"/>
    </source>
</evidence>
<keyword evidence="11" id="KW-1185">Reference proteome</keyword>
<dbReference type="GO" id="GO:0047294">
    <property type="term" value="F:phosphoglycerol geranylgeranyltransferase activity"/>
    <property type="evidence" value="ECO:0007669"/>
    <property type="project" value="UniProtKB-UniRule"/>
</dbReference>
<comment type="catalytic activity">
    <reaction evidence="8 9">
        <text>sn-glycerol 1-phosphate + (2E,6E,10E)-geranylgeranyl diphosphate = sn-3-O-(geranylgeranyl)glycerol 1-phosphate + diphosphate</text>
        <dbReference type="Rhea" id="RHEA:23404"/>
        <dbReference type="ChEBI" id="CHEBI:33019"/>
        <dbReference type="ChEBI" id="CHEBI:57677"/>
        <dbReference type="ChEBI" id="CHEBI:57685"/>
        <dbReference type="ChEBI" id="CHEBI:58756"/>
        <dbReference type="EC" id="2.5.1.41"/>
    </reaction>
</comment>
<evidence type="ECO:0000256" key="8">
    <source>
        <dbReference type="ARBA" id="ARBA00047288"/>
    </source>
</evidence>
<dbReference type="GO" id="GO:0005737">
    <property type="term" value="C:cytoplasm"/>
    <property type="evidence" value="ECO:0007669"/>
    <property type="project" value="InterPro"/>
</dbReference>